<evidence type="ECO:0000313" key="2">
    <source>
        <dbReference type="EMBL" id="CDW98188.1"/>
    </source>
</evidence>
<feature type="region of interest" description="Disordered" evidence="1">
    <location>
        <begin position="87"/>
        <end position="147"/>
    </location>
</feature>
<reference evidence="3" key="1">
    <citation type="submission" date="2014-06" db="EMBL/GenBank/DDBJ databases">
        <authorList>
            <person name="Berkman P.J."/>
        </authorList>
    </citation>
    <scope>NUCLEOTIDE SEQUENCE [LARGE SCALE GENOMIC DNA]</scope>
</reference>
<organism evidence="2 3">
    <name type="scientific">Sporisorium scitamineum</name>
    <dbReference type="NCBI Taxonomy" id="49012"/>
    <lineage>
        <taxon>Eukaryota</taxon>
        <taxon>Fungi</taxon>
        <taxon>Dikarya</taxon>
        <taxon>Basidiomycota</taxon>
        <taxon>Ustilaginomycotina</taxon>
        <taxon>Ustilaginomycetes</taxon>
        <taxon>Ustilaginales</taxon>
        <taxon>Ustilaginaceae</taxon>
        <taxon>Sporisorium</taxon>
    </lineage>
</organism>
<dbReference type="EMBL" id="CCFA01002920">
    <property type="protein sequence ID" value="CDW98188.1"/>
    <property type="molecule type" value="Genomic_DNA"/>
</dbReference>
<sequence>MPSRYLVPGVISQAQLSNTASSEVLTTPVQIGIGEPFPSAKAPLQEESNAQQQPVPGGSTSGMRLDPALQKQRENLLALLANKRRNANAGLGEATAKPANNGVENEEQEDALVASKREDSNGASVGSGSSSISANDDKVEEIQERKEVKLTSAVGGVTISTTGAESISKRPHRGAGGAGLEMGHKVG</sequence>
<dbReference type="AlphaFoldDB" id="A0A0F7SBL7"/>
<gene>
    <name evidence="2" type="primary">SSCI49400.1</name>
</gene>
<feature type="region of interest" description="Disordered" evidence="1">
    <location>
        <begin position="32"/>
        <end position="71"/>
    </location>
</feature>
<name>A0A0F7SBL7_9BASI</name>
<feature type="compositionally biased region" description="Low complexity" evidence="1">
    <location>
        <begin position="121"/>
        <end position="134"/>
    </location>
</feature>
<dbReference type="Proteomes" id="UP000242770">
    <property type="component" value="Unassembled WGS sequence"/>
</dbReference>
<proteinExistence type="predicted"/>
<evidence type="ECO:0000313" key="3">
    <source>
        <dbReference type="Proteomes" id="UP000242770"/>
    </source>
</evidence>
<keyword evidence="3" id="KW-1185">Reference proteome</keyword>
<feature type="region of interest" description="Disordered" evidence="1">
    <location>
        <begin position="161"/>
        <end position="187"/>
    </location>
</feature>
<evidence type="ECO:0000256" key="1">
    <source>
        <dbReference type="SAM" id="MobiDB-lite"/>
    </source>
</evidence>
<accession>A0A0F7SBL7</accession>
<feature type="compositionally biased region" description="Basic and acidic residues" evidence="1">
    <location>
        <begin position="135"/>
        <end position="147"/>
    </location>
</feature>
<protein>
    <submittedName>
        <fullName evidence="2">Uncharacterized protein</fullName>
    </submittedName>
</protein>